<dbReference type="PANTHER" id="PTHR10815">
    <property type="entry name" value="METHYLATED-DNA--PROTEIN-CYSTEINE METHYLTRANSFERASE"/>
    <property type="match status" value="1"/>
</dbReference>
<evidence type="ECO:0000256" key="3">
    <source>
        <dbReference type="ARBA" id="ARBA00011918"/>
    </source>
</evidence>
<proteinExistence type="inferred from homology"/>
<evidence type="ECO:0000256" key="9">
    <source>
        <dbReference type="ARBA" id="ARBA00030795"/>
    </source>
</evidence>
<organism evidence="13 14">
    <name type="scientific">Dimargaris cristalligena</name>
    <dbReference type="NCBI Taxonomy" id="215637"/>
    <lineage>
        <taxon>Eukaryota</taxon>
        <taxon>Fungi</taxon>
        <taxon>Fungi incertae sedis</taxon>
        <taxon>Zoopagomycota</taxon>
        <taxon>Kickxellomycotina</taxon>
        <taxon>Dimargaritomycetes</taxon>
        <taxon>Dimargaritales</taxon>
        <taxon>Dimargaritaceae</taxon>
        <taxon>Dimargaris</taxon>
    </lineage>
</organism>
<reference evidence="14" key="1">
    <citation type="journal article" date="2018" name="Nat. Microbiol.">
        <title>Leveraging single-cell genomics to expand the fungal tree of life.</title>
        <authorList>
            <person name="Ahrendt S.R."/>
            <person name="Quandt C.A."/>
            <person name="Ciobanu D."/>
            <person name="Clum A."/>
            <person name="Salamov A."/>
            <person name="Andreopoulos B."/>
            <person name="Cheng J.F."/>
            <person name="Woyke T."/>
            <person name="Pelin A."/>
            <person name="Henrissat B."/>
            <person name="Reynolds N.K."/>
            <person name="Benny G.L."/>
            <person name="Smith M.E."/>
            <person name="James T.Y."/>
            <person name="Grigoriev I.V."/>
        </authorList>
    </citation>
    <scope>NUCLEOTIDE SEQUENCE [LARGE SCALE GENOMIC DNA]</scope>
    <source>
        <strain evidence="14">RSA 468</strain>
    </source>
</reference>
<evidence type="ECO:0000256" key="6">
    <source>
        <dbReference type="ARBA" id="ARBA00022679"/>
    </source>
</evidence>
<evidence type="ECO:0000256" key="1">
    <source>
        <dbReference type="ARBA" id="ARBA00001286"/>
    </source>
</evidence>
<evidence type="ECO:0000256" key="4">
    <source>
        <dbReference type="ARBA" id="ARBA00015377"/>
    </source>
</evidence>
<comment type="catalytic activity">
    <reaction evidence="1">
        <text>a 4-O-methyl-thymidine in DNA + L-cysteinyl-[protein] = a thymidine in DNA + S-methyl-L-cysteinyl-[protein]</text>
        <dbReference type="Rhea" id="RHEA:53428"/>
        <dbReference type="Rhea" id="RHEA-COMP:10131"/>
        <dbReference type="Rhea" id="RHEA-COMP:10132"/>
        <dbReference type="Rhea" id="RHEA-COMP:13555"/>
        <dbReference type="Rhea" id="RHEA-COMP:13556"/>
        <dbReference type="ChEBI" id="CHEBI:29950"/>
        <dbReference type="ChEBI" id="CHEBI:82612"/>
        <dbReference type="ChEBI" id="CHEBI:137386"/>
        <dbReference type="ChEBI" id="CHEBI:137387"/>
        <dbReference type="EC" id="2.1.1.63"/>
    </reaction>
</comment>
<evidence type="ECO:0000259" key="12">
    <source>
        <dbReference type="Pfam" id="PF01035"/>
    </source>
</evidence>
<dbReference type="NCBIfam" id="TIGR00589">
    <property type="entry name" value="ogt"/>
    <property type="match status" value="1"/>
</dbReference>
<evidence type="ECO:0000256" key="7">
    <source>
        <dbReference type="ARBA" id="ARBA00022763"/>
    </source>
</evidence>
<dbReference type="CDD" id="cd06445">
    <property type="entry name" value="ATase"/>
    <property type="match status" value="1"/>
</dbReference>
<comment type="similarity">
    <text evidence="2">Belongs to the MGMT family.</text>
</comment>
<dbReference type="PANTHER" id="PTHR10815:SF13">
    <property type="entry name" value="METHYLATED-DNA--PROTEIN-CYSTEINE METHYLTRANSFERASE"/>
    <property type="match status" value="1"/>
</dbReference>
<dbReference type="EMBL" id="ML002992">
    <property type="protein sequence ID" value="RKP35003.1"/>
    <property type="molecule type" value="Genomic_DNA"/>
</dbReference>
<dbReference type="InterPro" id="IPR001497">
    <property type="entry name" value="MethylDNA_cys_MeTrfase_AS"/>
</dbReference>
<keyword evidence="6 13" id="KW-0808">Transferase</keyword>
<dbReference type="SUPFAM" id="SSF46767">
    <property type="entry name" value="Methylated DNA-protein cysteine methyltransferase, C-terminal domain"/>
    <property type="match status" value="1"/>
</dbReference>
<keyword evidence="14" id="KW-1185">Reference proteome</keyword>
<keyword evidence="5 13" id="KW-0489">Methyltransferase</keyword>
<dbReference type="GO" id="GO:0032259">
    <property type="term" value="P:methylation"/>
    <property type="evidence" value="ECO:0007669"/>
    <property type="project" value="UniProtKB-KW"/>
</dbReference>
<evidence type="ECO:0000313" key="13">
    <source>
        <dbReference type="EMBL" id="RKP35003.1"/>
    </source>
</evidence>
<evidence type="ECO:0000256" key="5">
    <source>
        <dbReference type="ARBA" id="ARBA00022603"/>
    </source>
</evidence>
<dbReference type="GO" id="GO:0006281">
    <property type="term" value="P:DNA repair"/>
    <property type="evidence" value="ECO:0007669"/>
    <property type="project" value="UniProtKB-KW"/>
</dbReference>
<dbReference type="InterPro" id="IPR014048">
    <property type="entry name" value="MethylDNA_cys_MeTrfase_DNA-bd"/>
</dbReference>
<evidence type="ECO:0000256" key="8">
    <source>
        <dbReference type="ARBA" id="ARBA00023204"/>
    </source>
</evidence>
<accession>A0A4P9ZNW9</accession>
<dbReference type="PROSITE" id="PS00374">
    <property type="entry name" value="MGMT"/>
    <property type="match status" value="1"/>
</dbReference>
<name>A0A4P9ZNW9_9FUNG</name>
<dbReference type="AlphaFoldDB" id="A0A4P9ZNW9"/>
<keyword evidence="8" id="KW-0234">DNA repair</keyword>
<comment type="catalytic activity">
    <reaction evidence="11">
        <text>a 6-O-methyl-2'-deoxyguanosine in DNA + L-cysteinyl-[protein] = S-methyl-L-cysteinyl-[protein] + a 2'-deoxyguanosine in DNA</text>
        <dbReference type="Rhea" id="RHEA:24000"/>
        <dbReference type="Rhea" id="RHEA-COMP:10131"/>
        <dbReference type="Rhea" id="RHEA-COMP:10132"/>
        <dbReference type="Rhea" id="RHEA-COMP:11367"/>
        <dbReference type="Rhea" id="RHEA-COMP:11368"/>
        <dbReference type="ChEBI" id="CHEBI:29950"/>
        <dbReference type="ChEBI" id="CHEBI:82612"/>
        <dbReference type="ChEBI" id="CHEBI:85445"/>
        <dbReference type="ChEBI" id="CHEBI:85448"/>
        <dbReference type="EC" id="2.1.1.63"/>
    </reaction>
</comment>
<evidence type="ECO:0000256" key="2">
    <source>
        <dbReference type="ARBA" id="ARBA00008711"/>
    </source>
</evidence>
<dbReference type="Pfam" id="PF01035">
    <property type="entry name" value="DNA_binding_1"/>
    <property type="match status" value="1"/>
</dbReference>
<dbReference type="EC" id="2.1.1.63" evidence="3"/>
<sequence>MSLARAFPPAVKYFPTQSGERSDFINSKTSRRVTEFQFRVYDLCAQIPAGRISTYKMISDALKSSPRAVGQALRNNPFDPLPVPCHRVLASDLYLGGFSGDWGCGKVSNKRSLLNSEGIDLDENDYVVVDKRSQYLFNDFVVPI</sequence>
<dbReference type="InterPro" id="IPR036388">
    <property type="entry name" value="WH-like_DNA-bd_sf"/>
</dbReference>
<protein>
    <recommendedName>
        <fullName evidence="4">Methylated-DNA--protein-cysteine methyltransferase</fullName>
        <ecNumber evidence="3">2.1.1.63</ecNumber>
    </recommendedName>
    <alternativeName>
        <fullName evidence="9">6-O-methylguanine-DNA methyltransferase</fullName>
    </alternativeName>
    <alternativeName>
        <fullName evidence="10">O-6-methylguanine-DNA-alkyltransferase</fullName>
    </alternativeName>
</protein>
<gene>
    <name evidence="13" type="ORF">BJ085DRAFT_33338</name>
</gene>
<evidence type="ECO:0000313" key="14">
    <source>
        <dbReference type="Proteomes" id="UP000268162"/>
    </source>
</evidence>
<keyword evidence="7" id="KW-0227">DNA damage</keyword>
<dbReference type="InterPro" id="IPR036217">
    <property type="entry name" value="MethylDNA_cys_MeTrfase_DNAb"/>
</dbReference>
<dbReference type="STRING" id="215637.A0A4P9ZNW9"/>
<evidence type="ECO:0000256" key="11">
    <source>
        <dbReference type="ARBA" id="ARBA00049348"/>
    </source>
</evidence>
<dbReference type="Gene3D" id="1.10.10.10">
    <property type="entry name" value="Winged helix-like DNA-binding domain superfamily/Winged helix DNA-binding domain"/>
    <property type="match status" value="1"/>
</dbReference>
<feature type="domain" description="Methylated-DNA-[protein]-cysteine S-methyltransferase DNA binding" evidence="12">
    <location>
        <begin position="35"/>
        <end position="119"/>
    </location>
</feature>
<dbReference type="GO" id="GO:0003908">
    <property type="term" value="F:methylated-DNA-[protein]-cysteine S-methyltransferase activity"/>
    <property type="evidence" value="ECO:0007669"/>
    <property type="project" value="UniProtKB-EC"/>
</dbReference>
<evidence type="ECO:0000256" key="10">
    <source>
        <dbReference type="ARBA" id="ARBA00031621"/>
    </source>
</evidence>
<dbReference type="Proteomes" id="UP000268162">
    <property type="component" value="Unassembled WGS sequence"/>
</dbReference>